<dbReference type="Gene3D" id="3.60.21.10">
    <property type="match status" value="1"/>
</dbReference>
<dbReference type="InterPro" id="IPR006179">
    <property type="entry name" value="5_nucleotidase/apyrase"/>
</dbReference>
<keyword evidence="6" id="KW-1185">Reference proteome</keyword>
<dbReference type="GO" id="GO:0009166">
    <property type="term" value="P:nucleotide catabolic process"/>
    <property type="evidence" value="ECO:0007669"/>
    <property type="project" value="InterPro"/>
</dbReference>
<evidence type="ECO:0000259" key="3">
    <source>
        <dbReference type="Pfam" id="PF00149"/>
    </source>
</evidence>
<dbReference type="SUPFAM" id="SSF55816">
    <property type="entry name" value="5'-nucleotidase (syn. UDP-sugar hydrolase), C-terminal domain"/>
    <property type="match status" value="1"/>
</dbReference>
<dbReference type="PANTHER" id="PTHR11575:SF23">
    <property type="entry name" value="5-NUCLEOTIDASE FAMILY PROTEIN"/>
    <property type="match status" value="1"/>
</dbReference>
<dbReference type="PIRSF" id="PIRSF036361">
    <property type="entry name" value="YunD"/>
    <property type="match status" value="1"/>
</dbReference>
<comment type="similarity">
    <text evidence="2">Belongs to the 5'-nucleotidase family.</text>
</comment>
<organism evidence="5 6">
    <name type="scientific">Falsibacillus pallidus</name>
    <dbReference type="NCBI Taxonomy" id="493781"/>
    <lineage>
        <taxon>Bacteria</taxon>
        <taxon>Bacillati</taxon>
        <taxon>Bacillota</taxon>
        <taxon>Bacilli</taxon>
        <taxon>Bacillales</taxon>
        <taxon>Bacillaceae</taxon>
        <taxon>Falsibacillus</taxon>
    </lineage>
</organism>
<dbReference type="EMBL" id="QQAY01000008">
    <property type="protein sequence ID" value="RDI41447.1"/>
    <property type="molecule type" value="Genomic_DNA"/>
</dbReference>
<dbReference type="AlphaFoldDB" id="A0A370GCM4"/>
<dbReference type="GO" id="GO:0008253">
    <property type="term" value="F:5'-nucleotidase activity"/>
    <property type="evidence" value="ECO:0007669"/>
    <property type="project" value="TreeGrafter"/>
</dbReference>
<accession>A0A370GCM4</accession>
<comment type="caution">
    <text evidence="5">The sequence shown here is derived from an EMBL/GenBank/DDBJ whole genome shotgun (WGS) entry which is preliminary data.</text>
</comment>
<dbReference type="CDD" id="cd00845">
    <property type="entry name" value="MPP_UshA_N_like"/>
    <property type="match status" value="1"/>
</dbReference>
<dbReference type="InterPro" id="IPR029052">
    <property type="entry name" value="Metallo-depent_PP-like"/>
</dbReference>
<protein>
    <submittedName>
        <fullName evidence="5">2',3'-cyclic-nucleotide 2'-phosphodiesterase (5'-nucleotidase family)</fullName>
    </submittedName>
</protein>
<keyword evidence="2" id="KW-0547">Nucleotide-binding</keyword>
<dbReference type="Pfam" id="PF02872">
    <property type="entry name" value="5_nucleotid_C"/>
    <property type="match status" value="1"/>
</dbReference>
<dbReference type="InterPro" id="IPR004843">
    <property type="entry name" value="Calcineurin-like_PHP"/>
</dbReference>
<dbReference type="PANTHER" id="PTHR11575">
    <property type="entry name" value="5'-NUCLEOTIDASE-RELATED"/>
    <property type="match status" value="1"/>
</dbReference>
<dbReference type="Pfam" id="PF00149">
    <property type="entry name" value="Metallophos"/>
    <property type="match status" value="1"/>
</dbReference>
<dbReference type="InterPro" id="IPR036907">
    <property type="entry name" value="5'-Nucleotdase_C_sf"/>
</dbReference>
<gene>
    <name evidence="5" type="ORF">DFR59_10898</name>
</gene>
<sequence>MKETIHIYHTNDIHSHFENWTDIKQYLAERREEHEKTGEEMLLFDIGDFCDRWHPLTEASRGKENMALLNDSKYTAATIGNNEGITFAFGDLDSLYNEAHFEVIAANLFYKDGKRPDWALPYKIYKTKGGVKIGVTGATAYYDTFYDLLGWDIKDPLKELERQIERLKKEADVIIVLSHLGIYEDEQLAKMCPEIDLILGGHTHHLLEQGKLVGKTLLGAAGKHGRHAGHIKLEFDTDSRRIITKDAEIESFPPHDVDPYWSKGETMLQKTVVHLNQRIDTDWFTPAELPQMLCDALHEWCKADCTMLNAGLVLEGLGEGNVTEYELLKCLPHPINPCVITVKGAELKEIIKQSCNPDLIQMDVKGLGFRGKKMGMFHYNGIRFDPHFKKIMINGITLDPVQSYRLATTDMFTFGKFFPDIQRAEHKEYFFPEFLRDIMAWKLKKQAD</sequence>
<dbReference type="InterPro" id="IPR011240">
    <property type="entry name" value="Pesterase_YunD"/>
</dbReference>
<evidence type="ECO:0000256" key="1">
    <source>
        <dbReference type="ARBA" id="ARBA00022729"/>
    </source>
</evidence>
<name>A0A370GCM4_9BACI</name>
<proteinExistence type="inferred from homology"/>
<dbReference type="GO" id="GO:0000166">
    <property type="term" value="F:nucleotide binding"/>
    <property type="evidence" value="ECO:0007669"/>
    <property type="project" value="UniProtKB-KW"/>
</dbReference>
<keyword evidence="1" id="KW-0732">Signal</keyword>
<dbReference type="InterPro" id="IPR008334">
    <property type="entry name" value="5'-Nucleotdase_C"/>
</dbReference>
<evidence type="ECO:0000313" key="6">
    <source>
        <dbReference type="Proteomes" id="UP000255326"/>
    </source>
</evidence>
<dbReference type="SUPFAM" id="SSF56300">
    <property type="entry name" value="Metallo-dependent phosphatases"/>
    <property type="match status" value="1"/>
</dbReference>
<dbReference type="Gene3D" id="3.90.780.10">
    <property type="entry name" value="5'-Nucleotidase, C-terminal domain"/>
    <property type="match status" value="1"/>
</dbReference>
<dbReference type="RefSeq" id="WP_114746107.1">
    <property type="nucleotide sequence ID" value="NZ_QQAY01000008.1"/>
</dbReference>
<dbReference type="PRINTS" id="PR01607">
    <property type="entry name" value="APYRASEFAMLY"/>
</dbReference>
<dbReference type="OrthoDB" id="9793179at2"/>
<evidence type="ECO:0000313" key="5">
    <source>
        <dbReference type="EMBL" id="RDI41447.1"/>
    </source>
</evidence>
<dbReference type="GO" id="GO:0030288">
    <property type="term" value="C:outer membrane-bounded periplasmic space"/>
    <property type="evidence" value="ECO:0007669"/>
    <property type="project" value="TreeGrafter"/>
</dbReference>
<feature type="domain" description="5'-Nucleotidase C-terminal" evidence="4">
    <location>
        <begin position="279"/>
        <end position="411"/>
    </location>
</feature>
<feature type="domain" description="Calcineurin-like phosphoesterase" evidence="3">
    <location>
        <begin position="6"/>
        <end position="205"/>
    </location>
</feature>
<evidence type="ECO:0000259" key="4">
    <source>
        <dbReference type="Pfam" id="PF02872"/>
    </source>
</evidence>
<dbReference type="GO" id="GO:0008768">
    <property type="term" value="F:UDP-sugar diphosphatase activity"/>
    <property type="evidence" value="ECO:0007669"/>
    <property type="project" value="TreeGrafter"/>
</dbReference>
<evidence type="ECO:0000256" key="2">
    <source>
        <dbReference type="RuleBase" id="RU362119"/>
    </source>
</evidence>
<dbReference type="Proteomes" id="UP000255326">
    <property type="component" value="Unassembled WGS sequence"/>
</dbReference>
<reference evidence="5 6" key="1">
    <citation type="submission" date="2018-07" db="EMBL/GenBank/DDBJ databases">
        <title>Genomic Encyclopedia of Type Strains, Phase IV (KMG-IV): sequencing the most valuable type-strain genomes for metagenomic binning, comparative biology and taxonomic classification.</title>
        <authorList>
            <person name="Goeker M."/>
        </authorList>
    </citation>
    <scope>NUCLEOTIDE SEQUENCE [LARGE SCALE GENOMIC DNA]</scope>
    <source>
        <strain evidence="5 6">DSM 25281</strain>
    </source>
</reference>
<keyword evidence="2" id="KW-0378">Hydrolase</keyword>